<dbReference type="EMBL" id="CP024768">
    <property type="protein sequence ID" value="QGY29385.1"/>
    <property type="molecule type" value="Genomic_DNA"/>
</dbReference>
<dbReference type="PANTHER" id="PTHR30349:SF41">
    <property type="entry name" value="INTEGRASE_RECOMBINASE PROTEIN MJ0367-RELATED"/>
    <property type="match status" value="1"/>
</dbReference>
<organism evidence="6 7">
    <name type="scientific">Pantoea cypripedii</name>
    <name type="common">Pectobacterium cypripedii</name>
    <name type="synonym">Erwinia cypripedii</name>
    <dbReference type="NCBI Taxonomy" id="55209"/>
    <lineage>
        <taxon>Bacteria</taxon>
        <taxon>Pseudomonadati</taxon>
        <taxon>Pseudomonadota</taxon>
        <taxon>Gammaproteobacteria</taxon>
        <taxon>Enterobacterales</taxon>
        <taxon>Erwiniaceae</taxon>
        <taxon>Pantoea</taxon>
    </lineage>
</organism>
<dbReference type="AlphaFoldDB" id="A0A6B9GA01"/>
<name>A0A6B9GA01_PANCY</name>
<evidence type="ECO:0000313" key="7">
    <source>
        <dbReference type="Proteomes" id="UP000502005"/>
    </source>
</evidence>
<reference evidence="6 7" key="1">
    <citation type="submission" date="2017-11" db="EMBL/GenBank/DDBJ databases">
        <title>Genome sequence of Pantoea cypripedii NE1.</title>
        <authorList>
            <person name="Nascimento F.X."/>
        </authorList>
    </citation>
    <scope>NUCLEOTIDE SEQUENCE [LARGE SCALE GENOMIC DNA]</scope>
    <source>
        <strain evidence="6 7">NE1</strain>
    </source>
</reference>
<protein>
    <submittedName>
        <fullName evidence="6">Recombinase XerC</fullName>
    </submittedName>
</protein>
<keyword evidence="3" id="KW-0238">DNA-binding</keyword>
<evidence type="ECO:0000259" key="5">
    <source>
        <dbReference type="PROSITE" id="PS51898"/>
    </source>
</evidence>
<keyword evidence="4" id="KW-0233">DNA recombination</keyword>
<sequence length="558" mass="63682">MTNKRLYNSPKFTTKRGNIFYVNFRLPSGAFFRQSLGTDSLKIAEVTMSRLMPFIPLVQNGTMSEEALKLEIMGVRKATKQDVDKFLSHWLKLGSIEAETIPELGKWHQKLTSGELIDPQLSEEVAKRYAEENLQQLYTGEDQFSKLLRFGLEQKNLDATGVSDEVDKAASAITMSRVMLYQAYEAFYGGDFLKYRQLTDALKNQSAEMESRMLPEALDVLADGNPDHIASEQSQLCLNEAIEMYTTEKGGKWTSTIANENERIFEVLRAVLGNVPVTSITKQDMRNVWKAVQALPIRIRSPYRGMTIEQLLEYDVPDNDLISSASAGKHWKIYRSFFKVYLVEAKDLLKMSPTDGIKVEVKERRYGNYQNYEMKKLVEHALTLAPDSEMRWGILCLSYTGARRGEILSLKVDQIRQDHETGRRYFMIASEGGKSEAAMRQVPISDQLIEWGFLEFIKGKKNHIFTKLSVKADLFTPMFKVIRDQLGIAEYDDYGNRRVVHSIRHSWISAAISKASSPVLVQQIVGHEHSQLLGITARYTHRLAIKDLIPVIDSVYWT</sequence>
<dbReference type="RefSeq" id="WP_208715277.1">
    <property type="nucleotide sequence ID" value="NZ_CP024768.1"/>
</dbReference>
<dbReference type="InterPro" id="IPR011010">
    <property type="entry name" value="DNA_brk_join_enz"/>
</dbReference>
<dbReference type="GO" id="GO:0015074">
    <property type="term" value="P:DNA integration"/>
    <property type="evidence" value="ECO:0007669"/>
    <property type="project" value="UniProtKB-KW"/>
</dbReference>
<dbReference type="GO" id="GO:0003677">
    <property type="term" value="F:DNA binding"/>
    <property type="evidence" value="ECO:0007669"/>
    <property type="project" value="UniProtKB-KW"/>
</dbReference>
<evidence type="ECO:0000256" key="1">
    <source>
        <dbReference type="ARBA" id="ARBA00008857"/>
    </source>
</evidence>
<dbReference type="InterPro" id="IPR002104">
    <property type="entry name" value="Integrase_catalytic"/>
</dbReference>
<feature type="domain" description="Tyr recombinase" evidence="5">
    <location>
        <begin position="362"/>
        <end position="553"/>
    </location>
</feature>
<keyword evidence="2" id="KW-0229">DNA integration</keyword>
<dbReference type="InterPro" id="IPR050090">
    <property type="entry name" value="Tyrosine_recombinase_XerCD"/>
</dbReference>
<dbReference type="InterPro" id="IPR013762">
    <property type="entry name" value="Integrase-like_cat_sf"/>
</dbReference>
<dbReference type="GO" id="GO:0006310">
    <property type="term" value="P:DNA recombination"/>
    <property type="evidence" value="ECO:0007669"/>
    <property type="project" value="UniProtKB-KW"/>
</dbReference>
<evidence type="ECO:0000256" key="3">
    <source>
        <dbReference type="ARBA" id="ARBA00023125"/>
    </source>
</evidence>
<gene>
    <name evidence="6" type="ORF">CUN67_10755</name>
</gene>
<dbReference type="PANTHER" id="PTHR30349">
    <property type="entry name" value="PHAGE INTEGRASE-RELATED"/>
    <property type="match status" value="1"/>
</dbReference>
<comment type="similarity">
    <text evidence="1">Belongs to the 'phage' integrase family.</text>
</comment>
<dbReference type="Proteomes" id="UP000502005">
    <property type="component" value="Chromosome"/>
</dbReference>
<dbReference type="SUPFAM" id="SSF56349">
    <property type="entry name" value="DNA breaking-rejoining enzymes"/>
    <property type="match status" value="1"/>
</dbReference>
<proteinExistence type="inferred from homology"/>
<evidence type="ECO:0000256" key="2">
    <source>
        <dbReference type="ARBA" id="ARBA00022908"/>
    </source>
</evidence>
<evidence type="ECO:0000256" key="4">
    <source>
        <dbReference type="ARBA" id="ARBA00023172"/>
    </source>
</evidence>
<evidence type="ECO:0000313" key="6">
    <source>
        <dbReference type="EMBL" id="QGY29385.1"/>
    </source>
</evidence>
<accession>A0A6B9GA01</accession>
<dbReference type="PROSITE" id="PS51898">
    <property type="entry name" value="TYR_RECOMBINASE"/>
    <property type="match status" value="1"/>
</dbReference>
<dbReference type="Pfam" id="PF00589">
    <property type="entry name" value="Phage_integrase"/>
    <property type="match status" value="1"/>
</dbReference>
<dbReference type="Gene3D" id="1.10.443.10">
    <property type="entry name" value="Intergrase catalytic core"/>
    <property type="match status" value="1"/>
</dbReference>